<dbReference type="AlphaFoldDB" id="A0A8X8K4W5"/>
<gene>
    <name evidence="1" type="ORF">H9654_15600</name>
</gene>
<proteinExistence type="predicted"/>
<dbReference type="Proteomes" id="UP000636938">
    <property type="component" value="Unassembled WGS sequence"/>
</dbReference>
<evidence type="ECO:0000313" key="1">
    <source>
        <dbReference type="EMBL" id="MBD7955624.1"/>
    </source>
</evidence>
<reference evidence="1 2" key="1">
    <citation type="submission" date="2020-08" db="EMBL/GenBank/DDBJ databases">
        <title>A Genomic Blueprint of the Chicken Gut Microbiome.</title>
        <authorList>
            <person name="Gilroy R."/>
            <person name="Ravi A."/>
            <person name="Getino M."/>
            <person name="Pursley I."/>
            <person name="Horton D.L."/>
            <person name="Alikhan N.-F."/>
            <person name="Baker D."/>
            <person name="Gharbi K."/>
            <person name="Hall N."/>
            <person name="Watson M."/>
            <person name="Adriaenssens E.M."/>
            <person name="Foster-Nyarko E."/>
            <person name="Jarju S."/>
            <person name="Secka A."/>
            <person name="Antonio M."/>
            <person name="Oren A."/>
            <person name="Chaudhuri R."/>
            <person name="La Ragione R.M."/>
            <person name="Hildebrand F."/>
            <person name="Pallen M.J."/>
        </authorList>
    </citation>
    <scope>NUCLEOTIDE SEQUENCE [LARGE SCALE GENOMIC DNA]</scope>
    <source>
        <strain evidence="1 2">Sa5BUN4</strain>
    </source>
</reference>
<comment type="caution">
    <text evidence="1">The sequence shown here is derived from an EMBL/GenBank/DDBJ whole genome shotgun (WGS) entry which is preliminary data.</text>
</comment>
<protein>
    <submittedName>
        <fullName evidence="1">Uncharacterized protein</fullName>
    </submittedName>
</protein>
<name>A0A8X8K4W5_9GAMM</name>
<sequence length="67" mass="7431">MVIVVQNISRHWRVVHPSWERSRNFICGKEAFDAAAALALDHHGRTGTAVTVQVAAFGTVVEALRFE</sequence>
<evidence type="ECO:0000313" key="2">
    <source>
        <dbReference type="Proteomes" id="UP000636938"/>
    </source>
</evidence>
<dbReference type="RefSeq" id="WP_191771701.1">
    <property type="nucleotide sequence ID" value="NZ_JACSQS010000020.1"/>
</dbReference>
<dbReference type="EMBL" id="JACSQS010000020">
    <property type="protein sequence ID" value="MBD7955624.1"/>
    <property type="molecule type" value="Genomic_DNA"/>
</dbReference>
<keyword evidence="2" id="KW-1185">Reference proteome</keyword>
<organism evidence="1 2">
    <name type="scientific">Stenotrophomonas lacuserhaii</name>
    <dbReference type="NCBI Taxonomy" id="2760084"/>
    <lineage>
        <taxon>Bacteria</taxon>
        <taxon>Pseudomonadati</taxon>
        <taxon>Pseudomonadota</taxon>
        <taxon>Gammaproteobacteria</taxon>
        <taxon>Lysobacterales</taxon>
        <taxon>Lysobacteraceae</taxon>
        <taxon>Stenotrophomonas</taxon>
    </lineage>
</organism>
<accession>A0A8X8K4W5</accession>